<dbReference type="GO" id="GO:0046656">
    <property type="term" value="P:folic acid biosynthetic process"/>
    <property type="evidence" value="ECO:0007669"/>
    <property type="project" value="UniProtKB-KW"/>
</dbReference>
<comment type="catalytic activity">
    <reaction evidence="19">
        <text>10-formyltetrahydrofolyl-(gamma-L-Glu)(n) + L-glutamate + ATP = 10-formyltetrahydrofolyl-(gamma-L-Glu)(n+1) + ADP + phosphate + H(+)</text>
        <dbReference type="Rhea" id="RHEA:51904"/>
        <dbReference type="Rhea" id="RHEA-COMP:13088"/>
        <dbReference type="Rhea" id="RHEA-COMP:14300"/>
        <dbReference type="ChEBI" id="CHEBI:15378"/>
        <dbReference type="ChEBI" id="CHEBI:29985"/>
        <dbReference type="ChEBI" id="CHEBI:30616"/>
        <dbReference type="ChEBI" id="CHEBI:43474"/>
        <dbReference type="ChEBI" id="CHEBI:134413"/>
        <dbReference type="ChEBI" id="CHEBI:456216"/>
        <dbReference type="EC" id="6.3.2.17"/>
    </reaction>
</comment>
<evidence type="ECO:0000256" key="7">
    <source>
        <dbReference type="ARBA" id="ARBA00013025"/>
    </source>
</evidence>
<evidence type="ECO:0000256" key="5">
    <source>
        <dbReference type="ARBA" id="ARBA00008276"/>
    </source>
</evidence>
<comment type="similarity">
    <text evidence="5">Belongs to the folylpolyglutamate synthase family.</text>
</comment>
<reference evidence="25" key="1">
    <citation type="submission" date="2016-11" db="EMBL/GenBank/DDBJ databases">
        <authorList>
            <person name="Varghese N."/>
            <person name="Submissions S."/>
        </authorList>
    </citation>
    <scope>NUCLEOTIDE SEQUENCE [LARGE SCALE GENOMIC DNA]</scope>
    <source>
        <strain evidence="25">DSM 26349</strain>
    </source>
</reference>
<evidence type="ECO:0000256" key="20">
    <source>
        <dbReference type="ARBA" id="ARBA00049035"/>
    </source>
</evidence>
<evidence type="ECO:0000313" key="25">
    <source>
        <dbReference type="Proteomes" id="UP000184172"/>
    </source>
</evidence>
<dbReference type="InterPro" id="IPR036565">
    <property type="entry name" value="Mur-like_cat_sf"/>
</dbReference>
<evidence type="ECO:0000256" key="1">
    <source>
        <dbReference type="ARBA" id="ARBA00001946"/>
    </source>
</evidence>
<dbReference type="Gene3D" id="3.90.190.20">
    <property type="entry name" value="Mur ligase, C-terminal domain"/>
    <property type="match status" value="1"/>
</dbReference>
<feature type="domain" description="Mur ligase central" evidence="23">
    <location>
        <begin position="36"/>
        <end position="195"/>
    </location>
</feature>
<dbReference type="SUPFAM" id="SSF53623">
    <property type="entry name" value="MurD-like peptide ligases, catalytic domain"/>
    <property type="match status" value="1"/>
</dbReference>
<evidence type="ECO:0000256" key="15">
    <source>
        <dbReference type="ARBA" id="ARBA00030048"/>
    </source>
</evidence>
<keyword evidence="25" id="KW-1185">Reference proteome</keyword>
<dbReference type="GO" id="GO:0004326">
    <property type="term" value="F:tetrahydrofolylpolyglutamate synthase activity"/>
    <property type="evidence" value="ECO:0007669"/>
    <property type="project" value="UniProtKB-EC"/>
</dbReference>
<evidence type="ECO:0000256" key="19">
    <source>
        <dbReference type="ARBA" id="ARBA00047808"/>
    </source>
</evidence>
<evidence type="ECO:0000256" key="10">
    <source>
        <dbReference type="ARBA" id="ARBA00022723"/>
    </source>
</evidence>
<evidence type="ECO:0000256" key="11">
    <source>
        <dbReference type="ARBA" id="ARBA00022741"/>
    </source>
</evidence>
<dbReference type="InterPro" id="IPR001645">
    <property type="entry name" value="Folylpolyglutamate_synth"/>
</dbReference>
<dbReference type="InterPro" id="IPR013221">
    <property type="entry name" value="Mur_ligase_cen"/>
</dbReference>
<evidence type="ECO:0000259" key="23">
    <source>
        <dbReference type="Pfam" id="PF08245"/>
    </source>
</evidence>
<protein>
    <recommendedName>
        <fullName evidence="8">Dihydrofolate synthase/folylpolyglutamate synthase</fullName>
        <ecNumber evidence="6">6.3.2.12</ecNumber>
        <ecNumber evidence="7">6.3.2.17</ecNumber>
    </recommendedName>
    <alternativeName>
        <fullName evidence="17">Folylpoly-gamma-glutamate synthetase-dihydrofolate synthetase</fullName>
    </alternativeName>
    <alternativeName>
        <fullName evidence="15">Folylpolyglutamate synthetase</fullName>
    </alternativeName>
    <alternativeName>
        <fullName evidence="16">Tetrahydrofolylpolyglutamate synthase</fullName>
    </alternativeName>
</protein>
<comment type="catalytic activity">
    <reaction evidence="20">
        <text>(6R)-5,10-methylenetetrahydrofolyl-(gamma-L-Glu)(n) + L-glutamate + ATP = (6R)-5,10-methylenetetrahydrofolyl-(gamma-L-Glu)(n+1) + ADP + phosphate + H(+)</text>
        <dbReference type="Rhea" id="RHEA:51912"/>
        <dbReference type="Rhea" id="RHEA-COMP:13257"/>
        <dbReference type="Rhea" id="RHEA-COMP:13258"/>
        <dbReference type="ChEBI" id="CHEBI:15378"/>
        <dbReference type="ChEBI" id="CHEBI:29985"/>
        <dbReference type="ChEBI" id="CHEBI:30616"/>
        <dbReference type="ChEBI" id="CHEBI:43474"/>
        <dbReference type="ChEBI" id="CHEBI:136572"/>
        <dbReference type="ChEBI" id="CHEBI:456216"/>
        <dbReference type="EC" id="6.3.2.17"/>
    </reaction>
</comment>
<comment type="pathway">
    <text evidence="3">Cofactor biosynthesis; tetrahydrofolate biosynthesis; 7,8-dihydrofolate from 2-amino-4-hydroxy-6-hydroxymethyl-7,8-dihydropteridine diphosphate and 4-aminobenzoate: step 2/2.</text>
</comment>
<evidence type="ECO:0000256" key="16">
    <source>
        <dbReference type="ARBA" id="ARBA00030592"/>
    </source>
</evidence>
<keyword evidence="14" id="KW-0289">Folate biosynthesis</keyword>
<proteinExistence type="inferred from homology"/>
<evidence type="ECO:0000256" key="17">
    <source>
        <dbReference type="ARBA" id="ARBA00032510"/>
    </source>
</evidence>
<evidence type="ECO:0000256" key="12">
    <source>
        <dbReference type="ARBA" id="ARBA00022840"/>
    </source>
</evidence>
<comment type="catalytic activity">
    <reaction evidence="18">
        <text>(6S)-5,6,7,8-tetrahydrofolyl-(gamma-L-Glu)(n) + L-glutamate + ATP = (6S)-5,6,7,8-tetrahydrofolyl-(gamma-L-Glu)(n+1) + ADP + phosphate + H(+)</text>
        <dbReference type="Rhea" id="RHEA:10580"/>
        <dbReference type="Rhea" id="RHEA-COMP:14738"/>
        <dbReference type="Rhea" id="RHEA-COMP:14740"/>
        <dbReference type="ChEBI" id="CHEBI:15378"/>
        <dbReference type="ChEBI" id="CHEBI:29985"/>
        <dbReference type="ChEBI" id="CHEBI:30616"/>
        <dbReference type="ChEBI" id="CHEBI:43474"/>
        <dbReference type="ChEBI" id="CHEBI:141005"/>
        <dbReference type="ChEBI" id="CHEBI:456216"/>
        <dbReference type="EC" id="6.3.2.17"/>
    </reaction>
</comment>
<dbReference type="AlphaFoldDB" id="A0A1M6HGE1"/>
<dbReference type="GO" id="GO:0046872">
    <property type="term" value="F:metal ion binding"/>
    <property type="evidence" value="ECO:0007669"/>
    <property type="project" value="UniProtKB-KW"/>
</dbReference>
<dbReference type="EC" id="6.3.2.17" evidence="7"/>
<dbReference type="Proteomes" id="UP000184172">
    <property type="component" value="Unassembled WGS sequence"/>
</dbReference>
<dbReference type="PANTHER" id="PTHR11136:SF0">
    <property type="entry name" value="DIHYDROFOLATE SYNTHETASE-RELATED"/>
    <property type="match status" value="1"/>
</dbReference>
<evidence type="ECO:0000256" key="9">
    <source>
        <dbReference type="ARBA" id="ARBA00022598"/>
    </source>
</evidence>
<dbReference type="Gene3D" id="3.40.1190.10">
    <property type="entry name" value="Mur-like, catalytic domain"/>
    <property type="match status" value="1"/>
</dbReference>
<evidence type="ECO:0000313" key="24">
    <source>
        <dbReference type="EMBL" id="SHJ21251.1"/>
    </source>
</evidence>
<sequence>MYQRVGQSAYKADLSATINLARYLNNPEKSFKSVHVAGTNGKGSTSHLLASIYQEAGYKTGLYTSPHLKDFRERIKINGKMIPEQTVCEFVEKHKPYLERNQLSFFEMTIGLAFDYFRSEKVDIVIIETGMGGRLDSTNIVTPEISIITNIGLDHTQFLGNTLSQIAAEKAGIIKKEVPVIIGETLPETKPVFERKALEQNAPIAFAEKDDTPNYPSDLKGVYQQKNIRTVLTSIRVLQQNGWNISEENIQNGLLKSIENTGLMGRWQILNENPKVVCDTAHNEVGLRIVMNQLKKETYKQLHIVLGVVNDKNLASILPFFPKEAVYYFCKPDVPRGLDASLLTVRALEFGLKGEEYISVQKAYKSALAAASYDDFIYIGGSTFVVAEVV</sequence>
<gene>
    <name evidence="24" type="ORF">SAMN04487908_11182</name>
</gene>
<evidence type="ECO:0000256" key="13">
    <source>
        <dbReference type="ARBA" id="ARBA00022842"/>
    </source>
</evidence>
<evidence type="ECO:0000256" key="3">
    <source>
        <dbReference type="ARBA" id="ARBA00004799"/>
    </source>
</evidence>
<dbReference type="GO" id="GO:0005737">
    <property type="term" value="C:cytoplasm"/>
    <property type="evidence" value="ECO:0007669"/>
    <property type="project" value="TreeGrafter"/>
</dbReference>
<evidence type="ECO:0000259" key="22">
    <source>
        <dbReference type="Pfam" id="PF02875"/>
    </source>
</evidence>
<dbReference type="PANTHER" id="PTHR11136">
    <property type="entry name" value="FOLYLPOLYGLUTAMATE SYNTHASE-RELATED"/>
    <property type="match status" value="1"/>
</dbReference>
<name>A0A1M6HGE1_9FLAO</name>
<evidence type="ECO:0000256" key="6">
    <source>
        <dbReference type="ARBA" id="ARBA00013023"/>
    </source>
</evidence>
<evidence type="ECO:0000256" key="18">
    <source>
        <dbReference type="ARBA" id="ARBA00047493"/>
    </source>
</evidence>
<keyword evidence="9" id="KW-0436">Ligase</keyword>
<accession>A0A1M6HGE1</accession>
<comment type="pathway">
    <text evidence="4">Cofactor biosynthesis; tetrahydrofolylpolyglutamate biosynthesis.</text>
</comment>
<dbReference type="Pfam" id="PF02875">
    <property type="entry name" value="Mur_ligase_C"/>
    <property type="match status" value="1"/>
</dbReference>
<dbReference type="FunFam" id="3.40.1190.10:FF:000011">
    <property type="entry name" value="Folylpolyglutamate synthase/dihydrofolate synthase"/>
    <property type="match status" value="1"/>
</dbReference>
<dbReference type="PROSITE" id="PS01012">
    <property type="entry name" value="FOLYLPOLYGLU_SYNT_2"/>
    <property type="match status" value="1"/>
</dbReference>
<dbReference type="SUPFAM" id="SSF53244">
    <property type="entry name" value="MurD-like peptide ligases, peptide-binding domain"/>
    <property type="match status" value="1"/>
</dbReference>
<dbReference type="STRING" id="797419.SAMN05216556_11283"/>
<dbReference type="NCBIfam" id="TIGR01499">
    <property type="entry name" value="folC"/>
    <property type="match status" value="1"/>
</dbReference>
<dbReference type="GO" id="GO:0008841">
    <property type="term" value="F:dihydrofolate synthase activity"/>
    <property type="evidence" value="ECO:0007669"/>
    <property type="project" value="UniProtKB-EC"/>
</dbReference>
<feature type="domain" description="Mur ligase C-terminal" evidence="22">
    <location>
        <begin position="265"/>
        <end position="382"/>
    </location>
</feature>
<evidence type="ECO:0000256" key="2">
    <source>
        <dbReference type="ARBA" id="ARBA00002714"/>
    </source>
</evidence>
<comment type="cofactor">
    <cofactor evidence="1">
        <name>Mg(2+)</name>
        <dbReference type="ChEBI" id="CHEBI:18420"/>
    </cofactor>
</comment>
<comment type="catalytic activity">
    <reaction evidence="21">
        <text>7,8-dihydropteroate + L-glutamate + ATP = 7,8-dihydrofolate + ADP + phosphate + H(+)</text>
        <dbReference type="Rhea" id="RHEA:23584"/>
        <dbReference type="ChEBI" id="CHEBI:15378"/>
        <dbReference type="ChEBI" id="CHEBI:17839"/>
        <dbReference type="ChEBI" id="CHEBI:29985"/>
        <dbReference type="ChEBI" id="CHEBI:30616"/>
        <dbReference type="ChEBI" id="CHEBI:43474"/>
        <dbReference type="ChEBI" id="CHEBI:57451"/>
        <dbReference type="ChEBI" id="CHEBI:456216"/>
        <dbReference type="EC" id="6.3.2.12"/>
    </reaction>
</comment>
<dbReference type="InterPro" id="IPR036615">
    <property type="entry name" value="Mur_ligase_C_dom_sf"/>
</dbReference>
<keyword evidence="11" id="KW-0547">Nucleotide-binding</keyword>
<keyword evidence="13" id="KW-0460">Magnesium</keyword>
<dbReference type="EC" id="6.3.2.12" evidence="6"/>
<evidence type="ECO:0000256" key="8">
    <source>
        <dbReference type="ARBA" id="ARBA00019357"/>
    </source>
</evidence>
<keyword evidence="12" id="KW-0067">ATP-binding</keyword>
<dbReference type="InterPro" id="IPR004101">
    <property type="entry name" value="Mur_ligase_C"/>
</dbReference>
<dbReference type="EMBL" id="FQYV01000011">
    <property type="protein sequence ID" value="SHJ21251.1"/>
    <property type="molecule type" value="Genomic_DNA"/>
</dbReference>
<keyword evidence="10" id="KW-0479">Metal-binding</keyword>
<evidence type="ECO:0000256" key="14">
    <source>
        <dbReference type="ARBA" id="ARBA00022909"/>
    </source>
</evidence>
<organism evidence="24 25">
    <name type="scientific">Aequorivita viscosa</name>
    <dbReference type="NCBI Taxonomy" id="797419"/>
    <lineage>
        <taxon>Bacteria</taxon>
        <taxon>Pseudomonadati</taxon>
        <taxon>Bacteroidota</taxon>
        <taxon>Flavobacteriia</taxon>
        <taxon>Flavobacteriales</taxon>
        <taxon>Flavobacteriaceae</taxon>
        <taxon>Aequorivita</taxon>
    </lineage>
</organism>
<dbReference type="PIRSF" id="PIRSF001563">
    <property type="entry name" value="Folylpolyglu_synth"/>
    <property type="match status" value="1"/>
</dbReference>
<dbReference type="GO" id="GO:0005524">
    <property type="term" value="F:ATP binding"/>
    <property type="evidence" value="ECO:0007669"/>
    <property type="project" value="UniProtKB-KW"/>
</dbReference>
<comment type="function">
    <text evidence="2">Functions in two distinct reactions of the de novo folate biosynthetic pathway. Catalyzes the addition of a glutamate residue to dihydropteroate (7,8-dihydropteroate or H2Pte) to form dihydrofolate (7,8-dihydrofolate monoglutamate or H2Pte-Glu). Also catalyzes successive additions of L-glutamate to tetrahydrofolate or 10-formyltetrahydrofolate or 5,10-methylenetetrahydrofolate, leading to folylpolyglutamate derivatives.</text>
</comment>
<evidence type="ECO:0000256" key="4">
    <source>
        <dbReference type="ARBA" id="ARBA00005150"/>
    </source>
</evidence>
<evidence type="ECO:0000256" key="21">
    <source>
        <dbReference type="ARBA" id="ARBA00049161"/>
    </source>
</evidence>
<dbReference type="Pfam" id="PF08245">
    <property type="entry name" value="Mur_ligase_M"/>
    <property type="match status" value="1"/>
</dbReference>
<dbReference type="InterPro" id="IPR018109">
    <property type="entry name" value="Folylpolyglutamate_synth_CS"/>
</dbReference>